<dbReference type="AlphaFoldDB" id="A0A4V2DNJ3"/>
<organism evidence="2 3">
    <name type="scientific">Acinetobacter wuhouensis</name>
    <dbReference type="NCBI Taxonomy" id="1879050"/>
    <lineage>
        <taxon>Bacteria</taxon>
        <taxon>Pseudomonadati</taxon>
        <taxon>Pseudomonadota</taxon>
        <taxon>Gammaproteobacteria</taxon>
        <taxon>Moraxellales</taxon>
        <taxon>Moraxellaceae</taxon>
        <taxon>Acinetobacter</taxon>
    </lineage>
</organism>
<dbReference type="RefSeq" id="WP_130168074.1">
    <property type="nucleotide sequence ID" value="NZ_SGSQ01000002.1"/>
</dbReference>
<dbReference type="GO" id="GO:0016758">
    <property type="term" value="F:hexosyltransferase activity"/>
    <property type="evidence" value="ECO:0007669"/>
    <property type="project" value="UniProtKB-ARBA"/>
</dbReference>
<proteinExistence type="predicted"/>
<keyword evidence="2" id="KW-0808">Transferase</keyword>
<gene>
    <name evidence="2" type="ORF">EXU28_02030</name>
</gene>
<dbReference type="Gene3D" id="3.90.550.10">
    <property type="entry name" value="Spore Coat Polysaccharide Biosynthesis Protein SpsA, Chain A"/>
    <property type="match status" value="1"/>
</dbReference>
<dbReference type="SUPFAM" id="SSF53448">
    <property type="entry name" value="Nucleotide-diphospho-sugar transferases"/>
    <property type="match status" value="1"/>
</dbReference>
<dbReference type="Pfam" id="PF00535">
    <property type="entry name" value="Glycos_transf_2"/>
    <property type="match status" value="1"/>
</dbReference>
<evidence type="ECO:0000313" key="3">
    <source>
        <dbReference type="Proteomes" id="UP000293863"/>
    </source>
</evidence>
<dbReference type="PANTHER" id="PTHR22916">
    <property type="entry name" value="GLYCOSYLTRANSFERASE"/>
    <property type="match status" value="1"/>
</dbReference>
<dbReference type="InterPro" id="IPR001173">
    <property type="entry name" value="Glyco_trans_2-like"/>
</dbReference>
<reference evidence="2 3" key="1">
    <citation type="submission" date="2019-02" db="EMBL/GenBank/DDBJ databases">
        <title>The Batch Genome Submission of Acinetobacter spp. strains.</title>
        <authorList>
            <person name="Qin J."/>
            <person name="Hu Y."/>
            <person name="Ye H."/>
            <person name="Wei L."/>
            <person name="Feng Y."/>
            <person name="Zong Z."/>
        </authorList>
    </citation>
    <scope>NUCLEOTIDE SEQUENCE [LARGE SCALE GENOMIC DNA]</scope>
    <source>
        <strain evidence="2 3">WCHAW060049</strain>
    </source>
</reference>
<feature type="domain" description="Glycosyltransferase 2-like" evidence="1">
    <location>
        <begin position="5"/>
        <end position="114"/>
    </location>
</feature>
<comment type="caution">
    <text evidence="2">The sequence shown here is derived from an EMBL/GenBank/DDBJ whole genome shotgun (WGS) entry which is preliminary data.</text>
</comment>
<protein>
    <submittedName>
        <fullName evidence="2">Glycosyltransferase family 2 protein</fullName>
    </submittedName>
</protein>
<dbReference type="InterPro" id="IPR029044">
    <property type="entry name" value="Nucleotide-diphossugar_trans"/>
</dbReference>
<dbReference type="CDD" id="cd00761">
    <property type="entry name" value="Glyco_tranf_GTA_type"/>
    <property type="match status" value="1"/>
</dbReference>
<evidence type="ECO:0000259" key="1">
    <source>
        <dbReference type="Pfam" id="PF00535"/>
    </source>
</evidence>
<sequence length="337" mass="39203">MVFVSVIIPSAGRRPELLHRAIKSALVDDEQIKTEIIVVLNGRDGMDFDTSQSFQHRLVTYYKIEQGSVSKARNYGLSVAQGELIRFLDDDDFLIPDMAYQQYTELYHSNAELSTYAGAIEDDQTRYQVIVPINTDDYYSAVMSANCPSLTFASVYKKKIVGIVRWNEESHIAEDEEWMRKLSYVGELKWIRNTLCVGVWFQHQHSRLSFKLGHPLYYKNRAESISELVEYLASKNDLTLSRKKYAAQGLWSAIHGGFHFSPIYWSRKIIQVRELDKGSMPDIKIFQHTAFIHPLFMEWLLIPLRWGSRIIKSLLINFNKKSYIRRPRLPTNDESFD</sequence>
<dbReference type="Proteomes" id="UP000293863">
    <property type="component" value="Unassembled WGS sequence"/>
</dbReference>
<name>A0A4V2DNJ3_9GAMM</name>
<evidence type="ECO:0000313" key="2">
    <source>
        <dbReference type="EMBL" id="RZG49136.1"/>
    </source>
</evidence>
<keyword evidence="3" id="KW-1185">Reference proteome</keyword>
<accession>A0A4V2DNJ3</accession>
<dbReference type="EMBL" id="SGSQ01000002">
    <property type="protein sequence ID" value="RZG49136.1"/>
    <property type="molecule type" value="Genomic_DNA"/>
</dbReference>